<sequence>MGKPVSKVADVRFEGPLAPFADGFRDKLRQLGYTPLSAVHQLRLLAHLSRWLDEHGWSGRDLTEGCVVEYLAARRATGYTLHRGWRAMVPLLDFLAAQHVTPIAPPPRPQSSGVEALLGGFERYLVSERVLSRSTITAYMARGRRFLVDYTIDGKVSALRAADVTRAITAEAGRVSVGGVQYYVAAVRALLRYCRLQGLVDADLSAAALAATGRRMSLLPRGIGDRDAQALLHACDRRRPIGRRDYAVLVVLLRLGLRAGEVARLRLDDVDWRAGVLVVHGKGGRVDRMPLPSDVGTAVTGYLQRGRPPTDLREVFVTAVAPIHPLTREAVGGIVRRACVRAGVSPVGPHRLRHTAAVRMVHAGVRLPDIGQALRHQGLTTTAVYSRVDIAALRMLARPWPIGDQR</sequence>
<evidence type="ECO:0000256" key="2">
    <source>
        <dbReference type="ARBA" id="ARBA00023172"/>
    </source>
</evidence>
<dbReference type="AlphaFoldDB" id="A0A498QK03"/>
<evidence type="ECO:0000313" key="7">
    <source>
        <dbReference type="Proteomes" id="UP000267289"/>
    </source>
</evidence>
<protein>
    <submittedName>
        <fullName evidence="6">Tyrosine recombinase XerC</fullName>
    </submittedName>
</protein>
<dbReference type="InterPro" id="IPR011010">
    <property type="entry name" value="DNA_brk_join_enz"/>
</dbReference>
<dbReference type="InterPro" id="IPR010998">
    <property type="entry name" value="Integrase_recombinase_N"/>
</dbReference>
<dbReference type="PANTHER" id="PTHR30349">
    <property type="entry name" value="PHAGE INTEGRASE-RELATED"/>
    <property type="match status" value="1"/>
</dbReference>
<dbReference type="RefSeq" id="WP_075542621.1">
    <property type="nucleotide sequence ID" value="NZ_UPHQ01000330.1"/>
</dbReference>
<organism evidence="6 7">
    <name type="scientific">Mycobacterium innocens</name>
    <dbReference type="NCBI Taxonomy" id="2341083"/>
    <lineage>
        <taxon>Bacteria</taxon>
        <taxon>Bacillati</taxon>
        <taxon>Actinomycetota</taxon>
        <taxon>Actinomycetes</taxon>
        <taxon>Mycobacteriales</taxon>
        <taxon>Mycobacteriaceae</taxon>
        <taxon>Mycobacterium</taxon>
    </lineage>
</organism>
<evidence type="ECO:0000256" key="3">
    <source>
        <dbReference type="PROSITE-ProRule" id="PRU01248"/>
    </source>
</evidence>
<dbReference type="EMBL" id="UPHQ01000330">
    <property type="protein sequence ID" value="VBA46995.1"/>
    <property type="molecule type" value="Genomic_DNA"/>
</dbReference>
<dbReference type="Proteomes" id="UP000267289">
    <property type="component" value="Unassembled WGS sequence"/>
</dbReference>
<evidence type="ECO:0000259" key="5">
    <source>
        <dbReference type="PROSITE" id="PS51900"/>
    </source>
</evidence>
<name>A0A498QK03_9MYCO</name>
<evidence type="ECO:0000313" key="6">
    <source>
        <dbReference type="EMBL" id="VBA46995.1"/>
    </source>
</evidence>
<accession>A0A498QK03</accession>
<dbReference type="GO" id="GO:0003677">
    <property type="term" value="F:DNA binding"/>
    <property type="evidence" value="ECO:0007669"/>
    <property type="project" value="UniProtKB-UniRule"/>
</dbReference>
<dbReference type="PANTHER" id="PTHR30349:SF90">
    <property type="entry name" value="TYROSINE RECOMBINASE XERD"/>
    <property type="match status" value="1"/>
</dbReference>
<dbReference type="Gene3D" id="1.10.443.10">
    <property type="entry name" value="Intergrase catalytic core"/>
    <property type="match status" value="1"/>
</dbReference>
<gene>
    <name evidence="6" type="primary">xerC_7</name>
    <name evidence="6" type="ORF">LAUMK13_05755</name>
</gene>
<evidence type="ECO:0000256" key="1">
    <source>
        <dbReference type="ARBA" id="ARBA00023125"/>
    </source>
</evidence>
<dbReference type="InterPro" id="IPR002104">
    <property type="entry name" value="Integrase_catalytic"/>
</dbReference>
<dbReference type="GO" id="GO:0006310">
    <property type="term" value="P:DNA recombination"/>
    <property type="evidence" value="ECO:0007669"/>
    <property type="project" value="UniProtKB-KW"/>
</dbReference>
<reference evidence="6 7" key="1">
    <citation type="submission" date="2018-09" db="EMBL/GenBank/DDBJ databases">
        <authorList>
            <person name="Tagini F."/>
        </authorList>
    </citation>
    <scope>NUCLEOTIDE SEQUENCE [LARGE SCALE GENOMIC DNA]</scope>
    <source>
        <strain evidence="6 7">MK13</strain>
    </source>
</reference>
<dbReference type="PROSITE" id="PS51900">
    <property type="entry name" value="CB"/>
    <property type="match status" value="1"/>
</dbReference>
<dbReference type="InterPro" id="IPR044068">
    <property type="entry name" value="CB"/>
</dbReference>
<dbReference type="SUPFAM" id="SSF56349">
    <property type="entry name" value="DNA breaking-rejoining enzymes"/>
    <property type="match status" value="1"/>
</dbReference>
<proteinExistence type="predicted"/>
<dbReference type="InterPro" id="IPR050090">
    <property type="entry name" value="Tyrosine_recombinase_XerCD"/>
</dbReference>
<evidence type="ECO:0000259" key="4">
    <source>
        <dbReference type="PROSITE" id="PS51898"/>
    </source>
</evidence>
<keyword evidence="1 3" id="KW-0238">DNA-binding</keyword>
<dbReference type="PROSITE" id="PS51898">
    <property type="entry name" value="TYR_RECOMBINASE"/>
    <property type="match status" value="1"/>
</dbReference>
<dbReference type="Gene3D" id="1.10.150.130">
    <property type="match status" value="1"/>
</dbReference>
<dbReference type="InterPro" id="IPR013762">
    <property type="entry name" value="Integrase-like_cat_sf"/>
</dbReference>
<feature type="domain" description="Core-binding (CB)" evidence="5">
    <location>
        <begin position="112"/>
        <end position="195"/>
    </location>
</feature>
<dbReference type="Pfam" id="PF00589">
    <property type="entry name" value="Phage_integrase"/>
    <property type="match status" value="1"/>
</dbReference>
<dbReference type="GO" id="GO:0015074">
    <property type="term" value="P:DNA integration"/>
    <property type="evidence" value="ECO:0007669"/>
    <property type="project" value="InterPro"/>
</dbReference>
<feature type="domain" description="Tyr recombinase" evidence="4">
    <location>
        <begin position="218"/>
        <end position="398"/>
    </location>
</feature>
<keyword evidence="7" id="KW-1185">Reference proteome</keyword>
<keyword evidence="2" id="KW-0233">DNA recombination</keyword>